<dbReference type="OrthoDB" id="5149141at2"/>
<feature type="domain" description="SEFIR" evidence="1">
    <location>
        <begin position="130"/>
        <end position="262"/>
    </location>
</feature>
<evidence type="ECO:0000313" key="2">
    <source>
        <dbReference type="EMBL" id="RAJ90847.1"/>
    </source>
</evidence>
<dbReference type="GO" id="GO:0007165">
    <property type="term" value="P:signal transduction"/>
    <property type="evidence" value="ECO:0007669"/>
    <property type="project" value="InterPro"/>
</dbReference>
<dbReference type="InterPro" id="IPR000157">
    <property type="entry name" value="TIR_dom"/>
</dbReference>
<dbReference type="InterPro" id="IPR035897">
    <property type="entry name" value="Toll_tir_struct_dom_sf"/>
</dbReference>
<dbReference type="Gene3D" id="3.40.50.10140">
    <property type="entry name" value="Toll/interleukin-1 receptor homology (TIR) domain"/>
    <property type="match status" value="1"/>
</dbReference>
<gene>
    <name evidence="2" type="ORF">LX87_05476</name>
</gene>
<keyword evidence="3" id="KW-1185">Reference proteome</keyword>
<dbReference type="RefSeq" id="WP_111631480.1">
    <property type="nucleotide sequence ID" value="NZ_QLMC01000012.1"/>
</dbReference>
<dbReference type="Pfam" id="PF13676">
    <property type="entry name" value="TIR_2"/>
    <property type="match status" value="1"/>
</dbReference>
<proteinExistence type="predicted"/>
<accession>A0A327WK01</accession>
<protein>
    <submittedName>
        <fullName evidence="2">SEFIR domain-containing protein</fullName>
    </submittedName>
</protein>
<name>A0A327WK01_LARAB</name>
<dbReference type="Proteomes" id="UP000248790">
    <property type="component" value="Unassembled WGS sequence"/>
</dbReference>
<evidence type="ECO:0000313" key="3">
    <source>
        <dbReference type="Proteomes" id="UP000248790"/>
    </source>
</evidence>
<dbReference type="EMBL" id="QLMC01000012">
    <property type="protein sequence ID" value="RAJ90847.1"/>
    <property type="molecule type" value="Genomic_DNA"/>
</dbReference>
<dbReference type="AlphaFoldDB" id="A0A327WK01"/>
<evidence type="ECO:0000259" key="1">
    <source>
        <dbReference type="PROSITE" id="PS51534"/>
    </source>
</evidence>
<comment type="caution">
    <text evidence="2">The sequence shown here is derived from an EMBL/GenBank/DDBJ whole genome shotgun (WGS) entry which is preliminary data.</text>
</comment>
<sequence>MKNLNFTREFNKLLDILNRKESYLSGPKFINVVRKVDPYFPDYNKFIDIRKSENKSTSRKDYFYDILLAMDESGRSVLIEKLYEAADEQLRNNHIPTEEEFIQDKSLISQPTSSIKVEVQHGFKQSTLIHPKVFISYAWESDELKKWVRQLAIDLRKNGIDATIDQWAMVPGDQMTHFMEKSIRENAYVLIVCTPAYKRKSEERTGGVGYEGDIMTAEVVASSNHRKFIPILKHGTKSESLPSWLSGKYYIDLSSISHFERNFEDLLTTIFNTREVAPNLGIIPNRFQQRPTKTYSSEIEEYHDIKIKGIVVDEVTQPLNDGSRGSGLYKIPFELNKQPNSEWIQLFISAFDRPSEFTSMHRPGIASVNGNKIYLDGTTIEEVERYHKKTLKLAVNVANRHYSEILKQKQGEAELDQLRKVQHRKYIDEASKRISFDD</sequence>
<dbReference type="SUPFAM" id="SSF52200">
    <property type="entry name" value="Toll/Interleukin receptor TIR domain"/>
    <property type="match status" value="1"/>
</dbReference>
<reference evidence="2 3" key="1">
    <citation type="submission" date="2018-06" db="EMBL/GenBank/DDBJ databases">
        <title>Genomic Encyclopedia of Archaeal and Bacterial Type Strains, Phase II (KMG-II): from individual species to whole genera.</title>
        <authorList>
            <person name="Goeker M."/>
        </authorList>
    </citation>
    <scope>NUCLEOTIDE SEQUENCE [LARGE SCALE GENOMIC DNA]</scope>
    <source>
        <strain evidence="2 3">DSM 21851</strain>
    </source>
</reference>
<organism evidence="2 3">
    <name type="scientific">Larkinella arboricola</name>
    <dbReference type="NCBI Taxonomy" id="643671"/>
    <lineage>
        <taxon>Bacteria</taxon>
        <taxon>Pseudomonadati</taxon>
        <taxon>Bacteroidota</taxon>
        <taxon>Cytophagia</taxon>
        <taxon>Cytophagales</taxon>
        <taxon>Spirosomataceae</taxon>
        <taxon>Larkinella</taxon>
    </lineage>
</organism>
<dbReference type="InterPro" id="IPR013568">
    <property type="entry name" value="SEFIR_dom"/>
</dbReference>
<dbReference type="PROSITE" id="PS51534">
    <property type="entry name" value="SEFIR"/>
    <property type="match status" value="1"/>
</dbReference>